<dbReference type="RefSeq" id="WP_188555069.1">
    <property type="nucleotide sequence ID" value="NZ_BMGT01000003.1"/>
</dbReference>
<gene>
    <name evidence="1" type="ORF">GCM10011585_31030</name>
</gene>
<accession>A0A917M8V0</accession>
<comment type="caution">
    <text evidence="1">The sequence shown here is derived from an EMBL/GenBank/DDBJ whole genome shotgun (WGS) entry which is preliminary data.</text>
</comment>
<dbReference type="EMBL" id="BMGT01000003">
    <property type="protein sequence ID" value="GGG85011.1"/>
    <property type="molecule type" value="Genomic_DNA"/>
</dbReference>
<reference evidence="1" key="2">
    <citation type="submission" date="2020-09" db="EMBL/GenBank/DDBJ databases">
        <authorList>
            <person name="Sun Q."/>
            <person name="Zhou Y."/>
        </authorList>
    </citation>
    <scope>NUCLEOTIDE SEQUENCE</scope>
    <source>
        <strain evidence="1">CGMCC 1.12997</strain>
    </source>
</reference>
<sequence length="302" mass="34732">MAEQEEVAEKEIVRRVRLESMEIAPFHRANTIEDVSVYWIGGFPLPMPFRVRQWFLVFVTKLKAAMAERGMRQENFLGFKTIARNETERFLQTSREYKPLAGFAIPPDGGLVAPPTAEDIEQSIKDGGFKLEDWVGDYTYWFLNKQDERQRQDFFGLGGMLLLWLKPDPVTEPPEFDMPEAAQTYFAESGNDMAALAQELYSLQDGFLEKSKTIFGEALRQDAAYEGIPFVLPYLQAKHFLEANAETRAKWFELFEGYLLESPKDAGVLMAFKDPFFDEVLRGVLLALKNEGLEWPLWEKAQ</sequence>
<name>A0A917M8V0_9BACT</name>
<proteinExistence type="predicted"/>
<protein>
    <submittedName>
        <fullName evidence="1">Uncharacterized protein</fullName>
    </submittedName>
</protein>
<dbReference type="Proteomes" id="UP000647241">
    <property type="component" value="Unassembled WGS sequence"/>
</dbReference>
<evidence type="ECO:0000313" key="2">
    <source>
        <dbReference type="Proteomes" id="UP000647241"/>
    </source>
</evidence>
<dbReference type="AlphaFoldDB" id="A0A917M8V0"/>
<evidence type="ECO:0000313" key="1">
    <source>
        <dbReference type="EMBL" id="GGG85011.1"/>
    </source>
</evidence>
<reference evidence="1" key="1">
    <citation type="journal article" date="2014" name="Int. J. Syst. Evol. Microbiol.">
        <title>Complete genome sequence of Corynebacterium casei LMG S-19264T (=DSM 44701T), isolated from a smear-ripened cheese.</title>
        <authorList>
            <consortium name="US DOE Joint Genome Institute (JGI-PGF)"/>
            <person name="Walter F."/>
            <person name="Albersmeier A."/>
            <person name="Kalinowski J."/>
            <person name="Ruckert C."/>
        </authorList>
    </citation>
    <scope>NUCLEOTIDE SEQUENCE</scope>
    <source>
        <strain evidence="1">CGMCC 1.12997</strain>
    </source>
</reference>
<organism evidence="1 2">
    <name type="scientific">Edaphobacter dinghuensis</name>
    <dbReference type="NCBI Taxonomy" id="1560005"/>
    <lineage>
        <taxon>Bacteria</taxon>
        <taxon>Pseudomonadati</taxon>
        <taxon>Acidobacteriota</taxon>
        <taxon>Terriglobia</taxon>
        <taxon>Terriglobales</taxon>
        <taxon>Acidobacteriaceae</taxon>
        <taxon>Edaphobacter</taxon>
    </lineage>
</organism>
<keyword evidence="2" id="KW-1185">Reference proteome</keyword>